<gene>
    <name evidence="4" type="ORF">B0J15DRAFT_545953</name>
</gene>
<dbReference type="Pfam" id="PF00106">
    <property type="entry name" value="adh_short"/>
    <property type="match status" value="1"/>
</dbReference>
<dbReference type="EMBL" id="JAGTJS010000006">
    <property type="protein sequence ID" value="KAH7265925.1"/>
    <property type="molecule type" value="Genomic_DNA"/>
</dbReference>
<accession>A0A9P9HYL4</accession>
<dbReference type="InterPro" id="IPR002347">
    <property type="entry name" value="SDR_fam"/>
</dbReference>
<keyword evidence="5" id="KW-1185">Reference proteome</keyword>
<dbReference type="InterPro" id="IPR052178">
    <property type="entry name" value="Sec_Metab_Biosynth_SDR"/>
</dbReference>
<name>A0A9P9HYL4_FUSSL</name>
<dbReference type="PRINTS" id="PR00081">
    <property type="entry name" value="GDHRDH"/>
</dbReference>
<dbReference type="PANTHER" id="PTHR43618:SF8">
    <property type="entry name" value="7ALPHA-HYDROXYSTEROID DEHYDROGENASE"/>
    <property type="match status" value="1"/>
</dbReference>
<evidence type="ECO:0000256" key="3">
    <source>
        <dbReference type="ARBA" id="ARBA00023002"/>
    </source>
</evidence>
<dbReference type="SUPFAM" id="SSF51735">
    <property type="entry name" value="NAD(P)-binding Rossmann-fold domains"/>
    <property type="match status" value="1"/>
</dbReference>
<comment type="similarity">
    <text evidence="1">Belongs to the short-chain dehydrogenases/reductases (SDR) family.</text>
</comment>
<dbReference type="InterPro" id="IPR036291">
    <property type="entry name" value="NAD(P)-bd_dom_sf"/>
</dbReference>
<evidence type="ECO:0000256" key="1">
    <source>
        <dbReference type="ARBA" id="ARBA00006484"/>
    </source>
</evidence>
<sequence length="306" mass="33504">MVFTGLSKYHKEPYPEISPKLPEVSQEGRTILITGGSDGIGLATAKAFVAASAKRVIILGRRAEKLDSAVVELVREATSLGSPTVAEGRVCDVSNLESSASLWARLRDDRIVVDVLVLNAAAVGAIKPLIEIGRDNILKDFDLNFRTNLDFTERLYKQEGKGEGGRKVVVGVSTLAIYLWNLVKDRPSYGPSKSAGTLILQQFARAFKPEELQVSIVHPGAVWTEGMRESGATESTYKCDDVDLPAHFIVWSASPQAEFLHGRFIWANWDVNELKGEAFRKQLDENPNLLTVGVEGLSESKNLPIV</sequence>
<keyword evidence="2" id="KW-0521">NADP</keyword>
<dbReference type="PANTHER" id="PTHR43618">
    <property type="entry name" value="7-ALPHA-HYDROXYSTEROID DEHYDROGENASE"/>
    <property type="match status" value="1"/>
</dbReference>
<keyword evidence="3" id="KW-0560">Oxidoreductase</keyword>
<evidence type="ECO:0000313" key="5">
    <source>
        <dbReference type="Proteomes" id="UP000736672"/>
    </source>
</evidence>
<comment type="caution">
    <text evidence="4">The sequence shown here is derived from an EMBL/GenBank/DDBJ whole genome shotgun (WGS) entry which is preliminary data.</text>
</comment>
<organism evidence="4 5">
    <name type="scientific">Fusarium solani</name>
    <name type="common">Filamentous fungus</name>
    <dbReference type="NCBI Taxonomy" id="169388"/>
    <lineage>
        <taxon>Eukaryota</taxon>
        <taxon>Fungi</taxon>
        <taxon>Dikarya</taxon>
        <taxon>Ascomycota</taxon>
        <taxon>Pezizomycotina</taxon>
        <taxon>Sordariomycetes</taxon>
        <taxon>Hypocreomycetidae</taxon>
        <taxon>Hypocreales</taxon>
        <taxon>Nectriaceae</taxon>
        <taxon>Fusarium</taxon>
        <taxon>Fusarium solani species complex</taxon>
    </lineage>
</organism>
<dbReference type="GO" id="GO:0016491">
    <property type="term" value="F:oxidoreductase activity"/>
    <property type="evidence" value="ECO:0007669"/>
    <property type="project" value="UniProtKB-KW"/>
</dbReference>
<dbReference type="Gene3D" id="3.40.50.720">
    <property type="entry name" value="NAD(P)-binding Rossmann-like Domain"/>
    <property type="match status" value="1"/>
</dbReference>
<dbReference type="AlphaFoldDB" id="A0A9P9HYL4"/>
<reference evidence="4" key="1">
    <citation type="journal article" date="2021" name="Nat. Commun.">
        <title>Genetic determinants of endophytism in the Arabidopsis root mycobiome.</title>
        <authorList>
            <person name="Mesny F."/>
            <person name="Miyauchi S."/>
            <person name="Thiergart T."/>
            <person name="Pickel B."/>
            <person name="Atanasova L."/>
            <person name="Karlsson M."/>
            <person name="Huettel B."/>
            <person name="Barry K.W."/>
            <person name="Haridas S."/>
            <person name="Chen C."/>
            <person name="Bauer D."/>
            <person name="Andreopoulos W."/>
            <person name="Pangilinan J."/>
            <person name="LaButti K."/>
            <person name="Riley R."/>
            <person name="Lipzen A."/>
            <person name="Clum A."/>
            <person name="Drula E."/>
            <person name="Henrissat B."/>
            <person name="Kohler A."/>
            <person name="Grigoriev I.V."/>
            <person name="Martin F.M."/>
            <person name="Hacquard S."/>
        </authorList>
    </citation>
    <scope>NUCLEOTIDE SEQUENCE</scope>
    <source>
        <strain evidence="4">FSSC 5 MPI-SDFR-AT-0091</strain>
    </source>
</reference>
<proteinExistence type="inferred from homology"/>
<dbReference type="Proteomes" id="UP000736672">
    <property type="component" value="Unassembled WGS sequence"/>
</dbReference>
<dbReference type="OrthoDB" id="1933717at2759"/>
<evidence type="ECO:0000256" key="2">
    <source>
        <dbReference type="ARBA" id="ARBA00022857"/>
    </source>
</evidence>
<protein>
    <submittedName>
        <fullName evidence="4">Uncharacterized protein</fullName>
    </submittedName>
</protein>
<dbReference type="CDD" id="cd05233">
    <property type="entry name" value="SDR_c"/>
    <property type="match status" value="1"/>
</dbReference>
<evidence type="ECO:0000313" key="4">
    <source>
        <dbReference type="EMBL" id="KAH7265925.1"/>
    </source>
</evidence>